<reference evidence="4 5" key="1">
    <citation type="submission" date="2017-07" db="EMBL/GenBank/DDBJ databases">
        <title>Leptospira spp. isolated from tropical soils.</title>
        <authorList>
            <person name="Thibeaux R."/>
            <person name="Iraola G."/>
            <person name="Ferres I."/>
            <person name="Bierque E."/>
            <person name="Girault D."/>
            <person name="Soupe-Gilbert M.-E."/>
            <person name="Picardeau M."/>
            <person name="Goarant C."/>
        </authorList>
    </citation>
    <scope>NUCLEOTIDE SEQUENCE [LARGE SCALE GENOMIC DNA]</scope>
    <source>
        <strain evidence="3 5">FH1-B-B1</strain>
        <strain evidence="2 4">FH1-B-C1</strain>
    </source>
</reference>
<keyword evidence="1" id="KW-0472">Membrane</keyword>
<dbReference type="EMBL" id="NPDY01000018">
    <property type="protein sequence ID" value="PJZ68619.1"/>
    <property type="molecule type" value="Genomic_DNA"/>
</dbReference>
<organism evidence="3 5">
    <name type="scientific">Leptospira perolatii</name>
    <dbReference type="NCBI Taxonomy" id="2023191"/>
    <lineage>
        <taxon>Bacteria</taxon>
        <taxon>Pseudomonadati</taxon>
        <taxon>Spirochaetota</taxon>
        <taxon>Spirochaetia</taxon>
        <taxon>Leptospirales</taxon>
        <taxon>Leptospiraceae</taxon>
        <taxon>Leptospira</taxon>
    </lineage>
</organism>
<evidence type="ECO:0000256" key="1">
    <source>
        <dbReference type="SAM" id="Phobius"/>
    </source>
</evidence>
<proteinExistence type="predicted"/>
<comment type="caution">
    <text evidence="3">The sequence shown here is derived from an EMBL/GenBank/DDBJ whole genome shotgun (WGS) entry which is preliminary data.</text>
</comment>
<keyword evidence="1" id="KW-0812">Transmembrane</keyword>
<evidence type="ECO:0000313" key="2">
    <source>
        <dbReference type="EMBL" id="PJZ68619.1"/>
    </source>
</evidence>
<keyword evidence="1" id="KW-1133">Transmembrane helix</keyword>
<gene>
    <name evidence="2" type="ORF">CH360_15165</name>
    <name evidence="3" type="ORF">CH373_16620</name>
</gene>
<dbReference type="Proteomes" id="UP000231962">
    <property type="component" value="Unassembled WGS sequence"/>
</dbReference>
<evidence type="ECO:0000313" key="5">
    <source>
        <dbReference type="Proteomes" id="UP000231990"/>
    </source>
</evidence>
<feature type="transmembrane region" description="Helical" evidence="1">
    <location>
        <begin position="20"/>
        <end position="41"/>
    </location>
</feature>
<sequence length="163" mass="19179">MLVVIPLILEFYYSYLPRDVRIVQIGGISLGTALIVLFIFSRINISRKMKRDAEEGRLRNGILVLKDILIIKEDKICHIFPREDILQIRSGWIFYSEGPDQRGVFIEYQESAREEEKEFSIDGEYCFYLEADQVANFLSDWLETGFLWRTGIIRELQPVPRKK</sequence>
<evidence type="ECO:0000313" key="4">
    <source>
        <dbReference type="Proteomes" id="UP000231962"/>
    </source>
</evidence>
<protein>
    <submittedName>
        <fullName evidence="3">Uncharacterized protein</fullName>
    </submittedName>
</protein>
<dbReference type="AlphaFoldDB" id="A0A2M9ZIT1"/>
<keyword evidence="4" id="KW-1185">Reference proteome</keyword>
<evidence type="ECO:0000313" key="3">
    <source>
        <dbReference type="EMBL" id="PJZ71966.1"/>
    </source>
</evidence>
<accession>A0A2M9ZIT1</accession>
<dbReference type="Proteomes" id="UP000231990">
    <property type="component" value="Unassembled WGS sequence"/>
</dbReference>
<dbReference type="EMBL" id="NPDZ01000015">
    <property type="protein sequence ID" value="PJZ71966.1"/>
    <property type="molecule type" value="Genomic_DNA"/>
</dbReference>
<name>A0A2M9ZIT1_9LEPT</name>